<name>A0AAV5WXT2_9BILA</name>
<evidence type="ECO:0000313" key="2">
    <source>
        <dbReference type="Proteomes" id="UP001432322"/>
    </source>
</evidence>
<proteinExistence type="predicted"/>
<sequence length="134" mass="14953">FLFLFFLIGFVSSAPVETSTEIATEATTISWVSNADVRKHIDLINEFVRVREEAGTPSTESVVDNEMIPISELNESSGAVQSLIHQLFAMNKDIEKKKKEYEMMTTTTVAPTAAPTKGFFGKLFQSTPLRKLFD</sequence>
<dbReference type="Proteomes" id="UP001432322">
    <property type="component" value="Unassembled WGS sequence"/>
</dbReference>
<evidence type="ECO:0000313" key="1">
    <source>
        <dbReference type="EMBL" id="GMT35837.1"/>
    </source>
</evidence>
<feature type="non-terminal residue" evidence="1">
    <location>
        <position position="1"/>
    </location>
</feature>
<dbReference type="AlphaFoldDB" id="A0AAV5WXT2"/>
<gene>
    <name evidence="1" type="ORF">PFISCL1PPCAC_27134</name>
</gene>
<protein>
    <submittedName>
        <fullName evidence="1">Uncharacterized protein</fullName>
    </submittedName>
</protein>
<comment type="caution">
    <text evidence="1">The sequence shown here is derived from an EMBL/GenBank/DDBJ whole genome shotgun (WGS) entry which is preliminary data.</text>
</comment>
<dbReference type="EMBL" id="BTSY01000007">
    <property type="protein sequence ID" value="GMT35837.1"/>
    <property type="molecule type" value="Genomic_DNA"/>
</dbReference>
<organism evidence="1 2">
    <name type="scientific">Pristionchus fissidentatus</name>
    <dbReference type="NCBI Taxonomy" id="1538716"/>
    <lineage>
        <taxon>Eukaryota</taxon>
        <taxon>Metazoa</taxon>
        <taxon>Ecdysozoa</taxon>
        <taxon>Nematoda</taxon>
        <taxon>Chromadorea</taxon>
        <taxon>Rhabditida</taxon>
        <taxon>Rhabditina</taxon>
        <taxon>Diplogasteromorpha</taxon>
        <taxon>Diplogasteroidea</taxon>
        <taxon>Neodiplogasteridae</taxon>
        <taxon>Pristionchus</taxon>
    </lineage>
</organism>
<reference evidence="1" key="1">
    <citation type="submission" date="2023-10" db="EMBL/GenBank/DDBJ databases">
        <title>Genome assembly of Pristionchus species.</title>
        <authorList>
            <person name="Yoshida K."/>
            <person name="Sommer R.J."/>
        </authorList>
    </citation>
    <scope>NUCLEOTIDE SEQUENCE</scope>
    <source>
        <strain evidence="1">RS5133</strain>
    </source>
</reference>
<keyword evidence="2" id="KW-1185">Reference proteome</keyword>
<accession>A0AAV5WXT2</accession>